<dbReference type="Proteomes" id="UP000887579">
    <property type="component" value="Unplaced"/>
</dbReference>
<protein>
    <submittedName>
        <fullName evidence="2">Uncharacterized protein</fullName>
    </submittedName>
</protein>
<organism evidence="1 2">
    <name type="scientific">Panagrolaimus sp. ES5</name>
    <dbReference type="NCBI Taxonomy" id="591445"/>
    <lineage>
        <taxon>Eukaryota</taxon>
        <taxon>Metazoa</taxon>
        <taxon>Ecdysozoa</taxon>
        <taxon>Nematoda</taxon>
        <taxon>Chromadorea</taxon>
        <taxon>Rhabditida</taxon>
        <taxon>Tylenchina</taxon>
        <taxon>Panagrolaimomorpha</taxon>
        <taxon>Panagrolaimoidea</taxon>
        <taxon>Panagrolaimidae</taxon>
        <taxon>Panagrolaimus</taxon>
    </lineage>
</organism>
<accession>A0AC34FS33</accession>
<reference evidence="2" key="1">
    <citation type="submission" date="2022-11" db="UniProtKB">
        <authorList>
            <consortium name="WormBaseParasite"/>
        </authorList>
    </citation>
    <scope>IDENTIFICATION</scope>
</reference>
<sequence length="405" mass="46786">MMISSDLSPPPLLPILFDDTKRSLSAIEEEAEVEADNQAFSEPAPTESVRRVHHEADEPFVIELRPSESVEKLIVNQLQTNNLTSLFTFMRQSKHKPIYDNGEKVIQTMEKKFNENMNYGIIRSLAAEFPTESCCCRANLPGYCSFCQKHLAVSHLYVSTKVKTCKCQIVSYEEAQNRRLLERAKESTKRILSFAGKTIDVFPLFTHTCYEAEICEECSNALRHYRWKKEYEKDNFLSEKMTVVEMYNQLYSQWSLLKHYCEKHLTICRKMKRSRNEKVIASFTESNRNFRKQLAFVRKESDQMDYYGQSTANLSLGSLQLEIAQFTHRSCSLMQEKVSTANEDLKNFLEMERKVMAKEPPTLTEIDLNSSKKLYPLPLPSLPQLKKKAAMNGGGPIGWIGSLFW</sequence>
<dbReference type="WBParaSite" id="ES5_v2.g19564.t1">
    <property type="protein sequence ID" value="ES5_v2.g19564.t1"/>
    <property type="gene ID" value="ES5_v2.g19564"/>
</dbReference>
<name>A0AC34FS33_9BILA</name>
<evidence type="ECO:0000313" key="2">
    <source>
        <dbReference type="WBParaSite" id="ES5_v2.g19564.t1"/>
    </source>
</evidence>
<evidence type="ECO:0000313" key="1">
    <source>
        <dbReference type="Proteomes" id="UP000887579"/>
    </source>
</evidence>
<proteinExistence type="predicted"/>